<dbReference type="PANTHER" id="PTHR37946">
    <property type="entry name" value="SLL1969 PROTEIN"/>
    <property type="match status" value="1"/>
</dbReference>
<dbReference type="InterPro" id="IPR029058">
    <property type="entry name" value="AB_hydrolase_fold"/>
</dbReference>
<protein>
    <submittedName>
        <fullName evidence="2">Triacylglycerol lipase</fullName>
    </submittedName>
</protein>
<dbReference type="SUPFAM" id="SSF53474">
    <property type="entry name" value="alpha/beta-Hydrolases"/>
    <property type="match status" value="1"/>
</dbReference>
<accession>A0A285CLP3</accession>
<dbReference type="Pfam" id="PF07819">
    <property type="entry name" value="PGAP1"/>
    <property type="match status" value="1"/>
</dbReference>
<name>A0A285CLP3_9BACI</name>
<organism evidence="2 3">
    <name type="scientific">Bacillus oleivorans</name>
    <dbReference type="NCBI Taxonomy" id="1448271"/>
    <lineage>
        <taxon>Bacteria</taxon>
        <taxon>Bacillati</taxon>
        <taxon>Bacillota</taxon>
        <taxon>Bacilli</taxon>
        <taxon>Bacillales</taxon>
        <taxon>Bacillaceae</taxon>
        <taxon>Bacillus</taxon>
    </lineage>
</organism>
<evidence type="ECO:0000313" key="2">
    <source>
        <dbReference type="EMBL" id="SNX68457.1"/>
    </source>
</evidence>
<dbReference type="ESTHER" id="9baci-a0a285clp3">
    <property type="family name" value="BlEst2-lipase-like"/>
</dbReference>
<proteinExistence type="predicted"/>
<dbReference type="AlphaFoldDB" id="A0A285CLP3"/>
<sequence>MVLLLVWPLPAVAGSLGKGEPAGTPGEWYLGTTPDYVDPYKSPIVFVHGLNSSASTWWEGNDMYDTAYANGYETAFIDLYPTRNMWDNGQLLAEKIEEIYNHFGEKLVVVSHSKGGIDTQAALVHYGADPYVHRVITLSSPHHGSELADLAYSSWAGWLAGILGSKSDATYSMQTGYMDQFRTQTDSRQNVYRIPFYTFGGTAWGSFGSSLYWGGLYLSSYGPNDGAVTVQSSRLSYATEVSVGDWNHSEIRQGSSTFDLFESLLYENAIASKSASSIEKNTSQTNAFYKGGSYRLKTTETFAVEEGVSEITIDWISTRKEVSLVLKDPDGRMYSYFSVDEEPDFSPFAGAYHHSITIPNPKFGQWTIEASAEKEKYLLGVFYKSHLNQDLDISVSDQREVTIYAEGQTVEEDGIKATISLEYYQDENSAPEQLKLVINEGNSSVELPYLGSGVYNLTTDITGQSSQGKEFNRTVIQSVYIDQTGDIVK</sequence>
<reference evidence="2 3" key="1">
    <citation type="submission" date="2017-08" db="EMBL/GenBank/DDBJ databases">
        <authorList>
            <person name="de Groot N.N."/>
        </authorList>
    </citation>
    <scope>NUCLEOTIDE SEQUENCE [LARGE SCALE GENOMIC DNA]</scope>
    <source>
        <strain evidence="2 3">JC228</strain>
    </source>
</reference>
<evidence type="ECO:0000259" key="1">
    <source>
        <dbReference type="Pfam" id="PF07819"/>
    </source>
</evidence>
<dbReference type="EMBL" id="OAOP01000002">
    <property type="protein sequence ID" value="SNX68457.1"/>
    <property type="molecule type" value="Genomic_DNA"/>
</dbReference>
<feature type="domain" description="GPI inositol-deacylase PGAP1-like alpha/beta" evidence="1">
    <location>
        <begin position="92"/>
        <end position="147"/>
    </location>
</feature>
<dbReference type="Proteomes" id="UP000219546">
    <property type="component" value="Unassembled WGS sequence"/>
</dbReference>
<dbReference type="GO" id="GO:0016788">
    <property type="term" value="F:hydrolase activity, acting on ester bonds"/>
    <property type="evidence" value="ECO:0007669"/>
    <property type="project" value="InterPro"/>
</dbReference>
<dbReference type="InterPro" id="IPR012908">
    <property type="entry name" value="PGAP1-ab_dom-like"/>
</dbReference>
<dbReference type="Gene3D" id="3.40.50.1820">
    <property type="entry name" value="alpha/beta hydrolase"/>
    <property type="match status" value="1"/>
</dbReference>
<dbReference type="PANTHER" id="PTHR37946:SF1">
    <property type="entry name" value="SLL1969 PROTEIN"/>
    <property type="match status" value="1"/>
</dbReference>
<evidence type="ECO:0000313" key="3">
    <source>
        <dbReference type="Proteomes" id="UP000219546"/>
    </source>
</evidence>
<keyword evidence="3" id="KW-1185">Reference proteome</keyword>
<gene>
    <name evidence="2" type="ORF">SAMN05877753_102540</name>
</gene>